<name>A0A844G2F3_9BACT</name>
<accession>A0A844G2F3</accession>
<evidence type="ECO:0000313" key="3">
    <source>
        <dbReference type="Proteomes" id="UP000435649"/>
    </source>
</evidence>
<dbReference type="Proteomes" id="UP000435649">
    <property type="component" value="Unassembled WGS sequence"/>
</dbReference>
<dbReference type="GO" id="GO:0004622">
    <property type="term" value="F:phosphatidylcholine lysophospholipase activity"/>
    <property type="evidence" value="ECO:0007669"/>
    <property type="project" value="TreeGrafter"/>
</dbReference>
<keyword evidence="2" id="KW-0378">Hydrolase</keyword>
<sequence length="351" mass="39849">MWNLWNQKNSEIFGETGMFADCDEVRLLFPVRKIQRIFCSATGMEYLPERDWNFNPETQQIIRPENSRIPRLSDEDLHPAGPFYPNPGARAIQGGLDGRPLLFDNRNFFAEHQFAVDYIAEEIDFPLEEILSPLSGRLPRFRAKLSRRGGAIRISWLGDSISEGYNASGYHKFSPFQPPFAELAARHLGERFSLCVELRNHSLSGARSEYPLTCVKKWSDDCPDLQVIAFGMNDFAVSDEAEEYLANIQKTVQIAQLASPETEFLLIASMSGNPEWSNTPLKKADEFSRALRQLAAEAGKHVAFADLFSLWQRLLKRKTFMDLTGNGVNHPNDFGHRVFALGVNFILEKEA</sequence>
<proteinExistence type="predicted"/>
<comment type="caution">
    <text evidence="2">The sequence shown here is derived from an EMBL/GenBank/DDBJ whole genome shotgun (WGS) entry which is preliminary data.</text>
</comment>
<dbReference type="SUPFAM" id="SSF52266">
    <property type="entry name" value="SGNH hydrolase"/>
    <property type="match status" value="1"/>
</dbReference>
<dbReference type="InterPro" id="IPR013830">
    <property type="entry name" value="SGNH_hydro"/>
</dbReference>
<gene>
    <name evidence="2" type="ORF">FYJ85_07195</name>
</gene>
<dbReference type="PANTHER" id="PTHR30383:SF5">
    <property type="entry name" value="SGNH HYDROLASE-TYPE ESTERASE DOMAIN-CONTAINING PROTEIN"/>
    <property type="match status" value="1"/>
</dbReference>
<keyword evidence="3" id="KW-1185">Reference proteome</keyword>
<reference evidence="2 3" key="1">
    <citation type="submission" date="2019-08" db="EMBL/GenBank/DDBJ databases">
        <title>In-depth cultivation of the pig gut microbiome towards novel bacterial diversity and tailored functional studies.</title>
        <authorList>
            <person name="Wylensek D."/>
            <person name="Hitch T.C.A."/>
            <person name="Clavel T."/>
        </authorList>
    </citation>
    <scope>NUCLEOTIDE SEQUENCE [LARGE SCALE GENOMIC DNA]</scope>
    <source>
        <strain evidence="2 3">BBE-744-WT-12</strain>
    </source>
</reference>
<evidence type="ECO:0000259" key="1">
    <source>
        <dbReference type="Pfam" id="PF13472"/>
    </source>
</evidence>
<protein>
    <submittedName>
        <fullName evidence="2">SGNH/GDSL hydrolase family protein</fullName>
    </submittedName>
</protein>
<dbReference type="InterPro" id="IPR051532">
    <property type="entry name" value="Ester_Hydrolysis_Enzymes"/>
</dbReference>
<dbReference type="EMBL" id="VUNS01000005">
    <property type="protein sequence ID" value="MST96831.1"/>
    <property type="molecule type" value="Genomic_DNA"/>
</dbReference>
<dbReference type="RefSeq" id="WP_154417578.1">
    <property type="nucleotide sequence ID" value="NZ_VUNS01000005.1"/>
</dbReference>
<dbReference type="AlphaFoldDB" id="A0A844G2F3"/>
<dbReference type="Gene3D" id="3.40.50.1110">
    <property type="entry name" value="SGNH hydrolase"/>
    <property type="match status" value="1"/>
</dbReference>
<feature type="domain" description="SGNH hydrolase-type esterase" evidence="1">
    <location>
        <begin position="157"/>
        <end position="338"/>
    </location>
</feature>
<dbReference type="CDD" id="cd00229">
    <property type="entry name" value="SGNH_hydrolase"/>
    <property type="match status" value="1"/>
</dbReference>
<organism evidence="2 3">
    <name type="scientific">Victivallis lenta</name>
    <dbReference type="NCBI Taxonomy" id="2606640"/>
    <lineage>
        <taxon>Bacteria</taxon>
        <taxon>Pseudomonadati</taxon>
        <taxon>Lentisphaerota</taxon>
        <taxon>Lentisphaeria</taxon>
        <taxon>Victivallales</taxon>
        <taxon>Victivallaceae</taxon>
        <taxon>Victivallis</taxon>
    </lineage>
</organism>
<dbReference type="Pfam" id="PF13472">
    <property type="entry name" value="Lipase_GDSL_2"/>
    <property type="match status" value="1"/>
</dbReference>
<evidence type="ECO:0000313" key="2">
    <source>
        <dbReference type="EMBL" id="MST96831.1"/>
    </source>
</evidence>
<dbReference type="PANTHER" id="PTHR30383">
    <property type="entry name" value="THIOESTERASE 1/PROTEASE 1/LYSOPHOSPHOLIPASE L1"/>
    <property type="match status" value="1"/>
</dbReference>
<dbReference type="InterPro" id="IPR036514">
    <property type="entry name" value="SGNH_hydro_sf"/>
</dbReference>